<accession>A0A1D9P4N8</accession>
<evidence type="ECO:0000256" key="3">
    <source>
        <dbReference type="ARBA" id="ARBA00022475"/>
    </source>
</evidence>
<comment type="similarity">
    <text evidence="7">Belongs to the binding-protein-dependent transport system permease family.</text>
</comment>
<keyword evidence="10" id="KW-1185">Reference proteome</keyword>
<keyword evidence="5 7" id="KW-1133">Transmembrane helix</keyword>
<keyword evidence="4 7" id="KW-0812">Transmembrane</keyword>
<dbReference type="RefSeq" id="WP_071176756.1">
    <property type="nucleotide sequence ID" value="NZ_CP017831.1"/>
</dbReference>
<gene>
    <name evidence="9" type="ORF">bhn_I2102</name>
</gene>
<reference evidence="10" key="1">
    <citation type="submission" date="2016-10" db="EMBL/GenBank/DDBJ databases">
        <title>The complete genome sequence of the rumen bacterium Butyrivibrio hungatei MB2003.</title>
        <authorList>
            <person name="Palevich N."/>
            <person name="Kelly W.J."/>
            <person name="Leahy S.C."/>
            <person name="Altermann E."/>
            <person name="Rakonjac J."/>
            <person name="Attwood G.T."/>
        </authorList>
    </citation>
    <scope>NUCLEOTIDE SEQUENCE [LARGE SCALE GENOMIC DNA]</scope>
    <source>
        <strain evidence="10">MB2003</strain>
    </source>
</reference>
<dbReference type="GO" id="GO:0005886">
    <property type="term" value="C:plasma membrane"/>
    <property type="evidence" value="ECO:0007669"/>
    <property type="project" value="UniProtKB-SubCell"/>
</dbReference>
<evidence type="ECO:0000313" key="9">
    <source>
        <dbReference type="EMBL" id="AOZ97135.1"/>
    </source>
</evidence>
<dbReference type="PANTHER" id="PTHR43744:SF12">
    <property type="entry name" value="ABC TRANSPORTER PERMEASE PROTEIN MG189-RELATED"/>
    <property type="match status" value="1"/>
</dbReference>
<dbReference type="InterPro" id="IPR035906">
    <property type="entry name" value="MetI-like_sf"/>
</dbReference>
<feature type="transmembrane region" description="Helical" evidence="7">
    <location>
        <begin position="12"/>
        <end position="36"/>
    </location>
</feature>
<sequence length="282" mass="31232">MESYTLKESKPILKVFVYIFLGIWAIINLFPIYFMFTFSLKSNEEIFGSNIIGLPKHWLWSNFTSAMKTGNMGLYFFNSLLVTTLAIGISLMAALMACYAITRIRWKLSGLANAFFMLGLTIPIQASIVPVYVILSKAHWLNKYSTLIVPYSAFALSMAILICTGFMSEIPMALDEAARIDGCGLFGTFFKIILPLMKPAFSTVGVYSYLQCWNEFMFANVFISDSFHRTLPVGIKALSGAYTTDWGPIGAALVIATFPTLIVYIFLSGKITSSFIAGAVKG</sequence>
<organism evidence="9 10">
    <name type="scientific">Butyrivibrio hungatei</name>
    <dbReference type="NCBI Taxonomy" id="185008"/>
    <lineage>
        <taxon>Bacteria</taxon>
        <taxon>Bacillati</taxon>
        <taxon>Bacillota</taxon>
        <taxon>Clostridia</taxon>
        <taxon>Lachnospirales</taxon>
        <taxon>Lachnospiraceae</taxon>
        <taxon>Butyrivibrio</taxon>
    </lineage>
</organism>
<dbReference type="Pfam" id="PF00528">
    <property type="entry name" value="BPD_transp_1"/>
    <property type="match status" value="1"/>
</dbReference>
<dbReference type="PROSITE" id="PS50928">
    <property type="entry name" value="ABC_TM1"/>
    <property type="match status" value="1"/>
</dbReference>
<dbReference type="Proteomes" id="UP000179284">
    <property type="component" value="Chromosome I"/>
</dbReference>
<feature type="transmembrane region" description="Helical" evidence="7">
    <location>
        <begin position="75"/>
        <end position="102"/>
    </location>
</feature>
<protein>
    <submittedName>
        <fullName evidence="9">Sugar ABC transporter permease protein</fullName>
    </submittedName>
</protein>
<keyword evidence="2 7" id="KW-0813">Transport</keyword>
<dbReference type="EMBL" id="CP017831">
    <property type="protein sequence ID" value="AOZ97135.1"/>
    <property type="molecule type" value="Genomic_DNA"/>
</dbReference>
<evidence type="ECO:0000256" key="2">
    <source>
        <dbReference type="ARBA" id="ARBA00022448"/>
    </source>
</evidence>
<dbReference type="SUPFAM" id="SSF161098">
    <property type="entry name" value="MetI-like"/>
    <property type="match status" value="1"/>
</dbReference>
<evidence type="ECO:0000256" key="5">
    <source>
        <dbReference type="ARBA" id="ARBA00022989"/>
    </source>
</evidence>
<evidence type="ECO:0000313" key="10">
    <source>
        <dbReference type="Proteomes" id="UP000179284"/>
    </source>
</evidence>
<comment type="subcellular location">
    <subcellularLocation>
        <location evidence="1 7">Cell membrane</location>
        <topology evidence="1 7">Multi-pass membrane protein</topology>
    </subcellularLocation>
</comment>
<feature type="transmembrane region" description="Helical" evidence="7">
    <location>
        <begin position="188"/>
        <end position="210"/>
    </location>
</feature>
<feature type="transmembrane region" description="Helical" evidence="7">
    <location>
        <begin position="114"/>
        <end position="135"/>
    </location>
</feature>
<evidence type="ECO:0000256" key="4">
    <source>
        <dbReference type="ARBA" id="ARBA00022692"/>
    </source>
</evidence>
<dbReference type="AlphaFoldDB" id="A0A1D9P4N8"/>
<proteinExistence type="inferred from homology"/>
<dbReference type="CDD" id="cd06261">
    <property type="entry name" value="TM_PBP2"/>
    <property type="match status" value="1"/>
</dbReference>
<keyword evidence="3" id="KW-1003">Cell membrane</keyword>
<name>A0A1D9P4N8_9FIRM</name>
<dbReference type="KEGG" id="bhu:bhn_I2102"/>
<evidence type="ECO:0000256" key="7">
    <source>
        <dbReference type="RuleBase" id="RU363032"/>
    </source>
</evidence>
<dbReference type="InterPro" id="IPR000515">
    <property type="entry name" value="MetI-like"/>
</dbReference>
<feature type="transmembrane region" description="Helical" evidence="7">
    <location>
        <begin position="147"/>
        <end position="167"/>
    </location>
</feature>
<evidence type="ECO:0000259" key="8">
    <source>
        <dbReference type="PROSITE" id="PS50928"/>
    </source>
</evidence>
<keyword evidence="6 7" id="KW-0472">Membrane</keyword>
<evidence type="ECO:0000256" key="6">
    <source>
        <dbReference type="ARBA" id="ARBA00023136"/>
    </source>
</evidence>
<feature type="transmembrane region" description="Helical" evidence="7">
    <location>
        <begin position="246"/>
        <end position="267"/>
    </location>
</feature>
<dbReference type="Gene3D" id="1.10.3720.10">
    <property type="entry name" value="MetI-like"/>
    <property type="match status" value="1"/>
</dbReference>
<dbReference type="GO" id="GO:0055085">
    <property type="term" value="P:transmembrane transport"/>
    <property type="evidence" value="ECO:0007669"/>
    <property type="project" value="InterPro"/>
</dbReference>
<dbReference type="PANTHER" id="PTHR43744">
    <property type="entry name" value="ABC TRANSPORTER PERMEASE PROTEIN MG189-RELATED-RELATED"/>
    <property type="match status" value="1"/>
</dbReference>
<evidence type="ECO:0000256" key="1">
    <source>
        <dbReference type="ARBA" id="ARBA00004651"/>
    </source>
</evidence>
<feature type="domain" description="ABC transmembrane type-1" evidence="8">
    <location>
        <begin position="76"/>
        <end position="267"/>
    </location>
</feature>
<dbReference type="OrthoDB" id="42677at2"/>